<keyword evidence="2" id="KW-1185">Reference proteome</keyword>
<organism evidence="1 2">
    <name type="scientific">Phaseolus coccineus</name>
    <name type="common">Scarlet runner bean</name>
    <name type="synonym">Phaseolus multiflorus</name>
    <dbReference type="NCBI Taxonomy" id="3886"/>
    <lineage>
        <taxon>Eukaryota</taxon>
        <taxon>Viridiplantae</taxon>
        <taxon>Streptophyta</taxon>
        <taxon>Embryophyta</taxon>
        <taxon>Tracheophyta</taxon>
        <taxon>Spermatophyta</taxon>
        <taxon>Magnoliopsida</taxon>
        <taxon>eudicotyledons</taxon>
        <taxon>Gunneridae</taxon>
        <taxon>Pentapetalae</taxon>
        <taxon>rosids</taxon>
        <taxon>fabids</taxon>
        <taxon>Fabales</taxon>
        <taxon>Fabaceae</taxon>
        <taxon>Papilionoideae</taxon>
        <taxon>50 kb inversion clade</taxon>
        <taxon>NPAAA clade</taxon>
        <taxon>indigoferoid/millettioid clade</taxon>
        <taxon>Phaseoleae</taxon>
        <taxon>Phaseolus</taxon>
    </lineage>
</organism>
<accession>A0AAN9WWD2</accession>
<name>A0AAN9WWD2_PHACN</name>
<sequence>MANLCSSSHEVDMKFISKAILISLAIMLLLSRTSYSLFQYSKVHTKKATFVSQSFEMGSGSIAAKTFLNIEFPKGHVGVKSFDSELVDEEGNPIPSFETYLHHWFAIKYIQNITMSDDPKLRHPDDFAFKRNEGICNGNILPHYWGFGVESRGTTSNIPDPFAIEQGNPTNIPEGYEEKWLLNIMAIDTRGAEDKKGCTECRCDLMNLPKDFYNVTMDVHNQPLTTDYKGGLFCCQDNLQCKQIDGFQGPKRKISLRYTITWVDWNKHQVPVKVYILDSTDRITSNGSEIIHDCQAEYTIPTNTNSGGDSPHVQKASIPMNKGGYLIYATAHVHSGVVNATLYAENGQILCTSTPRYGSGNEAGNEKDYLIGMSICYPEPGSVKINDGEILTLESRYENEFRTGTMGHFYIYLAENLPQE</sequence>
<gene>
    <name evidence="1" type="ORF">VNO80_01290</name>
</gene>
<evidence type="ECO:0008006" key="3">
    <source>
        <dbReference type="Google" id="ProtNLM"/>
    </source>
</evidence>
<dbReference type="PANTHER" id="PTHR33390:SF4">
    <property type="entry name" value="STRESS UP-REGULATED NOD 19-RELATED"/>
    <property type="match status" value="1"/>
</dbReference>
<evidence type="ECO:0000313" key="2">
    <source>
        <dbReference type="Proteomes" id="UP001374584"/>
    </source>
</evidence>
<dbReference type="Pfam" id="PF07712">
    <property type="entry name" value="SURNod19"/>
    <property type="match status" value="1"/>
</dbReference>
<dbReference type="PANTHER" id="PTHR33390">
    <property type="entry name" value="STRESS UP-REGULATED NOD 19 PROTEIN"/>
    <property type="match status" value="1"/>
</dbReference>
<dbReference type="InterPro" id="IPR011692">
    <property type="entry name" value="Stress_up-reg_Nod19"/>
</dbReference>
<dbReference type="AlphaFoldDB" id="A0AAN9WWD2"/>
<reference evidence="1 2" key="1">
    <citation type="submission" date="2024-01" db="EMBL/GenBank/DDBJ databases">
        <title>The genomes of 5 underutilized Papilionoideae crops provide insights into root nodulation and disease resistanc.</title>
        <authorList>
            <person name="Jiang F."/>
        </authorList>
    </citation>
    <scope>NUCLEOTIDE SEQUENCE [LARGE SCALE GENOMIC DNA]</scope>
    <source>
        <strain evidence="1">JINMINGXINNONG_FW02</strain>
        <tissue evidence="1">Leaves</tissue>
    </source>
</reference>
<dbReference type="Proteomes" id="UP001374584">
    <property type="component" value="Unassembled WGS sequence"/>
</dbReference>
<proteinExistence type="predicted"/>
<comment type="caution">
    <text evidence="1">The sequence shown here is derived from an EMBL/GenBank/DDBJ whole genome shotgun (WGS) entry which is preliminary data.</text>
</comment>
<dbReference type="EMBL" id="JAYMYR010000001">
    <property type="protein sequence ID" value="KAK7382439.1"/>
    <property type="molecule type" value="Genomic_DNA"/>
</dbReference>
<protein>
    <recommendedName>
        <fullName evidence="3">Stress up-regulated Nod 19 protein</fullName>
    </recommendedName>
</protein>
<evidence type="ECO:0000313" key="1">
    <source>
        <dbReference type="EMBL" id="KAK7382439.1"/>
    </source>
</evidence>